<dbReference type="VEuPathDB" id="VectorBase:AARA014159"/>
<evidence type="ECO:0000313" key="2">
    <source>
        <dbReference type="Proteomes" id="UP000075840"/>
    </source>
</evidence>
<evidence type="ECO:0000313" key="1">
    <source>
        <dbReference type="EnsemblMetazoa" id="AARA014159-PA"/>
    </source>
</evidence>
<dbReference type="AlphaFoldDB" id="A0A182IF89"/>
<name>A0A182IF89_ANOAR</name>
<dbReference type="Proteomes" id="UP000075840">
    <property type="component" value="Unassembled WGS sequence"/>
</dbReference>
<dbReference type="EnsemblMetazoa" id="AARA014159-RA">
    <property type="protein sequence ID" value="AARA014159-PA"/>
    <property type="gene ID" value="AARA014159"/>
</dbReference>
<reference evidence="1" key="1">
    <citation type="submission" date="2022-08" db="UniProtKB">
        <authorList>
            <consortium name="EnsemblMetazoa"/>
        </authorList>
    </citation>
    <scope>IDENTIFICATION</scope>
    <source>
        <strain evidence="1">Dongola</strain>
    </source>
</reference>
<protein>
    <submittedName>
        <fullName evidence="1">Uncharacterized protein</fullName>
    </submittedName>
</protein>
<proteinExistence type="predicted"/>
<dbReference type="VEuPathDB" id="VectorBase:AARA21_010115"/>
<accession>A0A182IF89</accession>
<keyword evidence="2" id="KW-1185">Reference proteome</keyword>
<sequence>MDMTEWKCFVIIGLVLINYHVGMSKAEDKNTEQLADHNVTLV</sequence>
<dbReference type="EMBL" id="APCN01000811">
    <property type="status" value="NOT_ANNOTATED_CDS"/>
    <property type="molecule type" value="Genomic_DNA"/>
</dbReference>
<organism evidence="1 2">
    <name type="scientific">Anopheles arabiensis</name>
    <name type="common">Mosquito</name>
    <dbReference type="NCBI Taxonomy" id="7173"/>
    <lineage>
        <taxon>Eukaryota</taxon>
        <taxon>Metazoa</taxon>
        <taxon>Ecdysozoa</taxon>
        <taxon>Arthropoda</taxon>
        <taxon>Hexapoda</taxon>
        <taxon>Insecta</taxon>
        <taxon>Pterygota</taxon>
        <taxon>Neoptera</taxon>
        <taxon>Endopterygota</taxon>
        <taxon>Diptera</taxon>
        <taxon>Nematocera</taxon>
        <taxon>Culicoidea</taxon>
        <taxon>Culicidae</taxon>
        <taxon>Anophelinae</taxon>
        <taxon>Anopheles</taxon>
    </lineage>
</organism>